<reference evidence="2 3" key="2">
    <citation type="journal article" date="2015" name="Eukaryot. Cell">
        <title>Asexual propagation of a virulent clone complex in a human and feline outbreak of sporotrichosis.</title>
        <authorList>
            <person name="Teixeira Mde M."/>
            <person name="Rodrigues A.M."/>
            <person name="Tsui C.K."/>
            <person name="de Almeida L.G."/>
            <person name="Van Diepeningen A.D."/>
            <person name="van den Ende B.G."/>
            <person name="Fernandes G.F."/>
            <person name="Kano R."/>
            <person name="Hamelin R.C."/>
            <person name="Lopes-Bezerra L.M."/>
            <person name="Vasconcelos A.T."/>
            <person name="de Hoog S."/>
            <person name="de Camargo Z.P."/>
            <person name="Felipe M.S."/>
        </authorList>
    </citation>
    <scope>NUCLEOTIDE SEQUENCE [LARGE SCALE GENOMIC DNA]</scope>
    <source>
        <strain evidence="2 3">1099-18</strain>
    </source>
</reference>
<dbReference type="RefSeq" id="XP_016591133.1">
    <property type="nucleotide sequence ID" value="XM_016734847.1"/>
</dbReference>
<evidence type="ECO:0000313" key="3">
    <source>
        <dbReference type="Proteomes" id="UP000033710"/>
    </source>
</evidence>
<feature type="compositionally biased region" description="Basic and acidic residues" evidence="1">
    <location>
        <begin position="21"/>
        <end position="33"/>
    </location>
</feature>
<evidence type="ECO:0000256" key="1">
    <source>
        <dbReference type="SAM" id="MobiDB-lite"/>
    </source>
</evidence>
<name>A0A0F2MFR6_SPOSC</name>
<feature type="compositionally biased region" description="Polar residues" evidence="1">
    <location>
        <begin position="1"/>
        <end position="13"/>
    </location>
</feature>
<accession>A0A0F2MFR6</accession>
<dbReference type="AlphaFoldDB" id="A0A0F2MFR6"/>
<dbReference type="KEGG" id="ssck:SPSK_08209"/>
<dbReference type="GeneID" id="27670124"/>
<feature type="region of interest" description="Disordered" evidence="1">
    <location>
        <begin position="1"/>
        <end position="35"/>
    </location>
</feature>
<evidence type="ECO:0000313" key="2">
    <source>
        <dbReference type="EMBL" id="KJR88457.1"/>
    </source>
</evidence>
<reference evidence="2 3" key="1">
    <citation type="journal article" date="2014" name="BMC Genomics">
        <title>Comparative genomics of the major fungal agents of human and animal Sporotrichosis: Sporothrix schenckii and Sporothrix brasiliensis.</title>
        <authorList>
            <person name="Teixeira M.M."/>
            <person name="de Almeida L.G."/>
            <person name="Kubitschek-Barreira P."/>
            <person name="Alves F.L."/>
            <person name="Kioshima E.S."/>
            <person name="Abadio A.K."/>
            <person name="Fernandes L."/>
            <person name="Derengowski L.S."/>
            <person name="Ferreira K.S."/>
            <person name="Souza R.C."/>
            <person name="Ruiz J.C."/>
            <person name="de Andrade N.C."/>
            <person name="Paes H.C."/>
            <person name="Nicola A.M."/>
            <person name="Albuquerque P."/>
            <person name="Gerber A.L."/>
            <person name="Martins V.P."/>
            <person name="Peconick L.D."/>
            <person name="Neto A.V."/>
            <person name="Chaucanez C.B."/>
            <person name="Silva P.A."/>
            <person name="Cunha O.L."/>
            <person name="de Oliveira F.F."/>
            <person name="dos Santos T.C."/>
            <person name="Barros A.L."/>
            <person name="Soares M.A."/>
            <person name="de Oliveira L.M."/>
            <person name="Marini M.M."/>
            <person name="Villalobos-Duno H."/>
            <person name="Cunha M.M."/>
            <person name="de Hoog S."/>
            <person name="da Silveira J.F."/>
            <person name="Henrissat B."/>
            <person name="Nino-Vega G.A."/>
            <person name="Cisalpino P.S."/>
            <person name="Mora-Montes H.M."/>
            <person name="Almeida S.R."/>
            <person name="Stajich J.E."/>
            <person name="Lopes-Bezerra L.M."/>
            <person name="Vasconcelos A.T."/>
            <person name="Felipe M.S."/>
        </authorList>
    </citation>
    <scope>NUCLEOTIDE SEQUENCE [LARGE SCALE GENOMIC DNA]</scope>
    <source>
        <strain evidence="2 3">1099-18</strain>
    </source>
</reference>
<dbReference type="EMBL" id="AXCR01000004">
    <property type="protein sequence ID" value="KJR88457.1"/>
    <property type="molecule type" value="Genomic_DNA"/>
</dbReference>
<protein>
    <submittedName>
        <fullName evidence="2">Uncharacterized protein</fullName>
    </submittedName>
</protein>
<comment type="caution">
    <text evidence="2">The sequence shown here is derived from an EMBL/GenBank/DDBJ whole genome shotgun (WGS) entry which is preliminary data.</text>
</comment>
<dbReference type="Proteomes" id="UP000033710">
    <property type="component" value="Unassembled WGS sequence"/>
</dbReference>
<sequence>MGEQESANNTKNPGNVFACEAGDRDKGIDDGRRGTKGASVERVLVGLLTYVEARNDEKHKPSYVEVRLNYEVIRDTG</sequence>
<organism evidence="2 3">
    <name type="scientific">Sporothrix schenckii 1099-18</name>
    <dbReference type="NCBI Taxonomy" id="1397361"/>
    <lineage>
        <taxon>Eukaryota</taxon>
        <taxon>Fungi</taxon>
        <taxon>Dikarya</taxon>
        <taxon>Ascomycota</taxon>
        <taxon>Pezizomycotina</taxon>
        <taxon>Sordariomycetes</taxon>
        <taxon>Sordariomycetidae</taxon>
        <taxon>Ophiostomatales</taxon>
        <taxon>Ophiostomataceae</taxon>
        <taxon>Sporothrix</taxon>
    </lineage>
</organism>
<dbReference type="VEuPathDB" id="FungiDB:SPSK_08209"/>
<gene>
    <name evidence="2" type="ORF">SPSK_08209</name>
</gene>
<proteinExistence type="predicted"/>